<protein>
    <submittedName>
        <fullName evidence="1">Two-component-system connector protein YcgZ</fullName>
    </submittedName>
</protein>
<name>A0A6B9GGQ7_PANCY</name>
<dbReference type="GO" id="GO:0071468">
    <property type="term" value="P:cellular response to acidic pH"/>
    <property type="evidence" value="ECO:0007669"/>
    <property type="project" value="InterPro"/>
</dbReference>
<evidence type="ECO:0000313" key="2">
    <source>
        <dbReference type="Proteomes" id="UP000502005"/>
    </source>
</evidence>
<dbReference type="Pfam" id="PF10798">
    <property type="entry name" value="YmgB"/>
    <property type="match status" value="1"/>
</dbReference>
<keyword evidence="1" id="KW-0614">Plasmid</keyword>
<evidence type="ECO:0000313" key="1">
    <source>
        <dbReference type="EMBL" id="QGY32486.1"/>
    </source>
</evidence>
<reference evidence="1 2" key="1">
    <citation type="submission" date="2017-11" db="EMBL/GenBank/DDBJ databases">
        <title>Genome sequence of Pantoea cypripedii NE1.</title>
        <authorList>
            <person name="Nascimento F.X."/>
        </authorList>
    </citation>
    <scope>NUCLEOTIDE SEQUENCE [LARGE SCALE GENOMIC DNA]</scope>
    <source>
        <strain evidence="1 2">NE1</strain>
        <plasmid evidence="2">pne1b</plasmid>
    </source>
</reference>
<dbReference type="Proteomes" id="UP000502005">
    <property type="component" value="Plasmid pNE1B"/>
</dbReference>
<proteinExistence type="predicted"/>
<organism evidence="1 2">
    <name type="scientific">Pantoea cypripedii</name>
    <name type="common">Pectobacterium cypripedii</name>
    <name type="synonym">Erwinia cypripedii</name>
    <dbReference type="NCBI Taxonomy" id="55209"/>
    <lineage>
        <taxon>Bacteria</taxon>
        <taxon>Pseudomonadati</taxon>
        <taxon>Pseudomonadota</taxon>
        <taxon>Gammaproteobacteria</taxon>
        <taxon>Enterobacterales</taxon>
        <taxon>Erwiniaceae</taxon>
        <taxon>Pantoea</taxon>
    </lineage>
</organism>
<dbReference type="Gene3D" id="1.20.5.5260">
    <property type="match status" value="1"/>
</dbReference>
<dbReference type="EMBL" id="CP024770">
    <property type="protein sequence ID" value="QGY32486.1"/>
    <property type="molecule type" value="Genomic_DNA"/>
</dbReference>
<sequence>MRQNNLSSSPSHDITRYFYESSLPSQQEMLGQIVTEILHSGKRLNRKTICTKLVHRLEVSGSAEEEKRYRELIGLLLGR</sequence>
<dbReference type="NCBIfam" id="NF040640">
    <property type="entry name" value="YcgZ_fam"/>
    <property type="match status" value="1"/>
</dbReference>
<dbReference type="AlphaFoldDB" id="A0A6B9GGQ7"/>
<gene>
    <name evidence="1" type="ORF">CUN67_26300</name>
</gene>
<dbReference type="InterPro" id="IPR024753">
    <property type="entry name" value="AriR"/>
</dbReference>
<dbReference type="RefSeq" id="WP_208718371.1">
    <property type="nucleotide sequence ID" value="NZ_CP024770.1"/>
</dbReference>
<accession>A0A6B9GGQ7</accession>
<geneLocation type="plasmid" evidence="2">
    <name>pne1b</name>
</geneLocation>